<protein>
    <submittedName>
        <fullName evidence="2">GNAT family N-acetyltransferase</fullName>
    </submittedName>
</protein>
<sequence>MSSQSPLALSSATPQDWPCLERMMQFYNYDRSEWCPVEFAETGQYALRPKAPYWATPSVKPYVARVGGKLAGFAVMDQECVHADSHCNLGYFFLARHYRGQGRAQSMFTQLLAQHPGRWEIYNMVNNAPAAKFWPKAIAQAGYQVETSERLELDGLVCQLYRFTVLAHPSVLHQS</sequence>
<dbReference type="KEGG" id="rhg:EXZ61_01585"/>
<evidence type="ECO:0000313" key="3">
    <source>
        <dbReference type="Proteomes" id="UP000317365"/>
    </source>
</evidence>
<evidence type="ECO:0000259" key="1">
    <source>
        <dbReference type="PROSITE" id="PS51186"/>
    </source>
</evidence>
<dbReference type="Proteomes" id="UP000317365">
    <property type="component" value="Chromosome"/>
</dbReference>
<dbReference type="InterPro" id="IPR016181">
    <property type="entry name" value="Acyl_CoA_acyltransferase"/>
</dbReference>
<dbReference type="CDD" id="cd04301">
    <property type="entry name" value="NAT_SF"/>
    <property type="match status" value="1"/>
</dbReference>
<dbReference type="SUPFAM" id="SSF55729">
    <property type="entry name" value="Acyl-CoA N-acyltransferases (Nat)"/>
    <property type="match status" value="1"/>
</dbReference>
<reference evidence="3" key="2">
    <citation type="journal article" date="2020" name="Int. J. Syst. Evol. Microbiol.">
        <title>Genomic insights into a novel species Rhodoferax aquaticus sp. nov., isolated from freshwater.</title>
        <authorList>
            <person name="Li T."/>
            <person name="Zhuo Y."/>
            <person name="Jin C.Z."/>
            <person name="Wu X."/>
            <person name="Ko S.R."/>
            <person name="Jin F.J."/>
            <person name="Ahn C.Y."/>
            <person name="Oh H.M."/>
            <person name="Lee H.G."/>
            <person name="Jin L."/>
        </authorList>
    </citation>
    <scope>NUCLEOTIDE SEQUENCE [LARGE SCALE GENOMIC DNA]</scope>
    <source>
        <strain evidence="3">Gr-4</strain>
    </source>
</reference>
<keyword evidence="3" id="KW-1185">Reference proteome</keyword>
<gene>
    <name evidence="2" type="ORF">EXZ61_01585</name>
</gene>
<name>A0A515EJV7_9BURK</name>
<accession>A0A515EJV7</accession>
<dbReference type="AlphaFoldDB" id="A0A515EJV7"/>
<evidence type="ECO:0000313" key="2">
    <source>
        <dbReference type="EMBL" id="QDL52965.1"/>
    </source>
</evidence>
<dbReference type="Gene3D" id="3.40.630.30">
    <property type="match status" value="1"/>
</dbReference>
<dbReference type="GO" id="GO:0016747">
    <property type="term" value="F:acyltransferase activity, transferring groups other than amino-acyl groups"/>
    <property type="evidence" value="ECO:0007669"/>
    <property type="project" value="InterPro"/>
</dbReference>
<dbReference type="PROSITE" id="PS51186">
    <property type="entry name" value="GNAT"/>
    <property type="match status" value="1"/>
</dbReference>
<dbReference type="EMBL" id="CP036282">
    <property type="protein sequence ID" value="QDL52965.1"/>
    <property type="molecule type" value="Genomic_DNA"/>
</dbReference>
<organism evidence="2 3">
    <name type="scientific">Rhodoferax aquaticus</name>
    <dbReference type="NCBI Taxonomy" id="2527691"/>
    <lineage>
        <taxon>Bacteria</taxon>
        <taxon>Pseudomonadati</taxon>
        <taxon>Pseudomonadota</taxon>
        <taxon>Betaproteobacteria</taxon>
        <taxon>Burkholderiales</taxon>
        <taxon>Comamonadaceae</taxon>
        <taxon>Rhodoferax</taxon>
    </lineage>
</organism>
<feature type="domain" description="N-acetyltransferase" evidence="1">
    <location>
        <begin position="7"/>
        <end position="166"/>
    </location>
</feature>
<reference evidence="3" key="1">
    <citation type="submission" date="2019-02" db="EMBL/GenBank/DDBJ databases">
        <title>Complete genome sequence of Rhodoferax sp. Gr-4.</title>
        <authorList>
            <person name="Jin L."/>
        </authorList>
    </citation>
    <scope>NUCLEOTIDE SEQUENCE [LARGE SCALE GENOMIC DNA]</scope>
    <source>
        <strain evidence="3">Gr-4</strain>
    </source>
</reference>
<proteinExistence type="predicted"/>
<dbReference type="Pfam" id="PF00583">
    <property type="entry name" value="Acetyltransf_1"/>
    <property type="match status" value="1"/>
</dbReference>
<dbReference type="InterPro" id="IPR000182">
    <property type="entry name" value="GNAT_dom"/>
</dbReference>
<dbReference type="RefSeq" id="WP_142808418.1">
    <property type="nucleotide sequence ID" value="NZ_CP036282.1"/>
</dbReference>